<dbReference type="OMA" id="KKNDERH"/>
<feature type="region of interest" description="Disordered" evidence="1">
    <location>
        <begin position="2579"/>
        <end position="2675"/>
    </location>
</feature>
<dbReference type="VEuPathDB" id="PlasmoDB:AK88_03276"/>
<reference evidence="2 3" key="1">
    <citation type="submission" date="2014-03" db="EMBL/GenBank/DDBJ databases">
        <title>The Genome Sequence of Plasmodium fragile nilgiri.</title>
        <authorList>
            <consortium name="The Broad Institute Genomics Platform"/>
            <consortium name="The Broad Institute Genome Sequencing Center for Infectious Disease"/>
            <person name="Neafsey D."/>
            <person name="Duraisingh M."/>
            <person name="Young S.K."/>
            <person name="Zeng Q."/>
            <person name="Gargeya S."/>
            <person name="Abouelleil A."/>
            <person name="Alvarado L."/>
            <person name="Chapman S.B."/>
            <person name="Gainer-Dewar J."/>
            <person name="Goldberg J."/>
            <person name="Griggs A."/>
            <person name="Gujja S."/>
            <person name="Hansen M."/>
            <person name="Howarth C."/>
            <person name="Imamovic A."/>
            <person name="Larimer J."/>
            <person name="Pearson M."/>
            <person name="Poon T.W."/>
            <person name="Priest M."/>
            <person name="Roberts A."/>
            <person name="Saif S."/>
            <person name="Shea T."/>
            <person name="Sykes S."/>
            <person name="Wortman J."/>
            <person name="Nusbaum C."/>
            <person name="Birren B."/>
        </authorList>
    </citation>
    <scope>NUCLEOTIDE SEQUENCE [LARGE SCALE GENOMIC DNA]</scope>
    <source>
        <strain evidence="3">nilgiri</strain>
    </source>
</reference>
<feature type="region of interest" description="Disordered" evidence="1">
    <location>
        <begin position="2285"/>
        <end position="2324"/>
    </location>
</feature>
<feature type="compositionally biased region" description="Basic and acidic residues" evidence="1">
    <location>
        <begin position="1012"/>
        <end position="1024"/>
    </location>
</feature>
<feature type="compositionally biased region" description="Polar residues" evidence="1">
    <location>
        <begin position="4073"/>
        <end position="4091"/>
    </location>
</feature>
<feature type="compositionally biased region" description="Polar residues" evidence="1">
    <location>
        <begin position="2182"/>
        <end position="2192"/>
    </location>
</feature>
<feature type="region of interest" description="Disordered" evidence="1">
    <location>
        <begin position="2439"/>
        <end position="2500"/>
    </location>
</feature>
<feature type="compositionally biased region" description="Basic and acidic residues" evidence="1">
    <location>
        <begin position="2484"/>
        <end position="2496"/>
    </location>
</feature>
<feature type="region of interest" description="Disordered" evidence="1">
    <location>
        <begin position="4057"/>
        <end position="4151"/>
    </location>
</feature>
<organism evidence="2 3">
    <name type="scientific">Plasmodium fragile</name>
    <dbReference type="NCBI Taxonomy" id="5857"/>
    <lineage>
        <taxon>Eukaryota</taxon>
        <taxon>Sar</taxon>
        <taxon>Alveolata</taxon>
        <taxon>Apicomplexa</taxon>
        <taxon>Aconoidasida</taxon>
        <taxon>Haemosporida</taxon>
        <taxon>Plasmodiidae</taxon>
        <taxon>Plasmodium</taxon>
        <taxon>Plasmodium (Plasmodium)</taxon>
    </lineage>
</organism>
<feature type="region of interest" description="Disordered" evidence="1">
    <location>
        <begin position="2173"/>
        <end position="2193"/>
    </location>
</feature>
<feature type="region of interest" description="Disordered" evidence="1">
    <location>
        <begin position="3002"/>
        <end position="3023"/>
    </location>
</feature>
<keyword evidence="3" id="KW-1185">Reference proteome</keyword>
<feature type="compositionally biased region" description="Polar residues" evidence="1">
    <location>
        <begin position="4112"/>
        <end position="4126"/>
    </location>
</feature>
<feature type="region of interest" description="Disordered" evidence="1">
    <location>
        <begin position="625"/>
        <end position="667"/>
    </location>
</feature>
<feature type="compositionally biased region" description="Polar residues" evidence="1">
    <location>
        <begin position="2611"/>
        <end position="2623"/>
    </location>
</feature>
<protein>
    <submittedName>
        <fullName evidence="2">Uncharacterized protein</fullName>
    </submittedName>
</protein>
<proteinExistence type="predicted"/>
<feature type="region of interest" description="Disordered" evidence="1">
    <location>
        <begin position="3778"/>
        <end position="3827"/>
    </location>
</feature>
<dbReference type="EMBL" id="KQ001680">
    <property type="protein sequence ID" value="KJP87108.1"/>
    <property type="molecule type" value="Genomic_DNA"/>
</dbReference>
<dbReference type="GeneID" id="24268590"/>
<feature type="region of interest" description="Disordered" evidence="1">
    <location>
        <begin position="3976"/>
        <end position="4004"/>
    </location>
</feature>
<feature type="region of interest" description="Disordered" evidence="1">
    <location>
        <begin position="587"/>
        <end position="606"/>
    </location>
</feature>
<feature type="compositionally biased region" description="Basic residues" evidence="1">
    <location>
        <begin position="2294"/>
        <end position="2318"/>
    </location>
</feature>
<evidence type="ECO:0000313" key="2">
    <source>
        <dbReference type="EMBL" id="KJP87108.1"/>
    </source>
</evidence>
<feature type="region of interest" description="Disordered" evidence="1">
    <location>
        <begin position="1009"/>
        <end position="1055"/>
    </location>
</feature>
<feature type="compositionally biased region" description="Polar residues" evidence="1">
    <location>
        <begin position="3269"/>
        <end position="3295"/>
    </location>
</feature>
<dbReference type="InterPro" id="IPR016024">
    <property type="entry name" value="ARM-type_fold"/>
</dbReference>
<feature type="region of interest" description="Disordered" evidence="1">
    <location>
        <begin position="2527"/>
        <end position="2565"/>
    </location>
</feature>
<accession>A0A0D9QJJ2</accession>
<feature type="compositionally biased region" description="Polar residues" evidence="1">
    <location>
        <begin position="3783"/>
        <end position="3793"/>
    </location>
</feature>
<dbReference type="RefSeq" id="XP_012336320.1">
    <property type="nucleotide sequence ID" value="XM_012480897.1"/>
</dbReference>
<feature type="compositionally biased region" description="Basic and acidic residues" evidence="1">
    <location>
        <begin position="2454"/>
        <end position="2472"/>
    </location>
</feature>
<name>A0A0D9QJJ2_PLAFR</name>
<feature type="compositionally biased region" description="Low complexity" evidence="1">
    <location>
        <begin position="648"/>
        <end position="657"/>
    </location>
</feature>
<feature type="region of interest" description="Disordered" evidence="1">
    <location>
        <begin position="3622"/>
        <end position="3644"/>
    </location>
</feature>
<feature type="compositionally biased region" description="Basic and acidic residues" evidence="1">
    <location>
        <begin position="3039"/>
        <end position="3062"/>
    </location>
</feature>
<dbReference type="Proteomes" id="UP000054561">
    <property type="component" value="Unassembled WGS sequence"/>
</dbReference>
<dbReference type="OrthoDB" id="341202at2759"/>
<feature type="compositionally biased region" description="Basic and acidic residues" evidence="1">
    <location>
        <begin position="560"/>
        <end position="571"/>
    </location>
</feature>
<feature type="region of interest" description="Disordered" evidence="1">
    <location>
        <begin position="548"/>
        <end position="581"/>
    </location>
</feature>
<feature type="compositionally biased region" description="Basic residues" evidence="1">
    <location>
        <begin position="3986"/>
        <end position="3995"/>
    </location>
</feature>
<feature type="region of interest" description="Disordered" evidence="1">
    <location>
        <begin position="3036"/>
        <end position="3062"/>
    </location>
</feature>
<feature type="compositionally biased region" description="Basic and acidic residues" evidence="1">
    <location>
        <begin position="3244"/>
        <end position="3257"/>
    </location>
</feature>
<feature type="region of interest" description="Disordered" evidence="1">
    <location>
        <begin position="1649"/>
        <end position="1687"/>
    </location>
</feature>
<feature type="compositionally biased region" description="Basic and acidic residues" evidence="1">
    <location>
        <begin position="1041"/>
        <end position="1053"/>
    </location>
</feature>
<feature type="compositionally biased region" description="Basic and acidic residues" evidence="1">
    <location>
        <begin position="2658"/>
        <end position="2675"/>
    </location>
</feature>
<dbReference type="SUPFAM" id="SSF48371">
    <property type="entry name" value="ARM repeat"/>
    <property type="match status" value="1"/>
</dbReference>
<feature type="compositionally biased region" description="Basic and acidic residues" evidence="1">
    <location>
        <begin position="3224"/>
        <end position="3237"/>
    </location>
</feature>
<evidence type="ECO:0000313" key="3">
    <source>
        <dbReference type="Proteomes" id="UP000054561"/>
    </source>
</evidence>
<feature type="compositionally biased region" description="Basic and acidic residues" evidence="1">
    <location>
        <begin position="3628"/>
        <end position="3638"/>
    </location>
</feature>
<feature type="compositionally biased region" description="Basic and acidic residues" evidence="1">
    <location>
        <begin position="1654"/>
        <end position="1663"/>
    </location>
</feature>
<gene>
    <name evidence="2" type="ORF">AK88_03276</name>
</gene>
<feature type="compositionally biased region" description="Polar residues" evidence="1">
    <location>
        <begin position="1675"/>
        <end position="1687"/>
    </location>
</feature>
<feature type="region of interest" description="Disordered" evidence="1">
    <location>
        <begin position="3213"/>
        <end position="3308"/>
    </location>
</feature>
<feature type="compositionally biased region" description="Basic and acidic residues" evidence="1">
    <location>
        <begin position="4057"/>
        <end position="4072"/>
    </location>
</feature>
<sequence length="4435" mass="506911">MKKRASITNVELEEIVFILLNCLDEEKKKNREIINTLKIYLLYHKGQILNYVFSFLQIQKVSHENQKLLLCLVHDFVHYCIYNRFSNTVDEYLDEVKRNETEKEKRGATQKRKTHKFKDLHIFENILKYSFFDGDEYCFVFQDLPEGEFLPDAIPVQGDAAEAGPLQKAKSERTAFPPLGSLNPATDGNPMEKIIRRRKKKKKGSIFHQDKVAKLLCLKKDEYKTAIIGEAKSPQKSDQFTSLQRNFPHWSGGSHTHNAKETSEINNIIRNIIDFLLNEILFIKRDDERHGIMTKLLILCVVREDAYLKKKLVEKLNGCLRVRGAAVSVRDSHEGEPKPTNDKACDGNVRDGNVRDEKGCNDKPNDDFPGRGNPKLCAYLELYIDLFTQVPHLTKNVLNEFFNAILSLGHSTRHTDLTYKIMTEIFKDIQFPSVLYTIINMNKKYKRKNFIIPNEHYTNVYIENDIIHLSLENTSEDTCTTYTRESSLNSNLPGKNSDNIRQANVHKHREGTMKGKITSCVDHASEHTSKNASPRDVFYDAHNGELGRDGWDMPHGGECSQERSSDSRTESSRGASKGKHDLVKAFQREAKPSEHPSETFRNESEGSEKYYTVKNWMEEAVCQVPKGSGRSRKNMGDFLPDKASRPTSSSSSSSSSSLTSFTANGIGEKERKKTEEIRAVCTKMLALYLKILPSLKQNSENYHKVLYIISKLILYISNNEMMKQVIEVYIHYFLVFFHSTINNAIISDISTVYNKDLQLQINYNNVKGLPQYNIINSFRSILQKCLTKIHLIVGFANHILKVAYTILIIMINQNYTMNNAKGVLTYITSNVYVSTFIETMELFNIFITCSYTNNLVFNLIRERVKSNVKVEVMVSLTLLKQYLLLISGDIGNGNIVHLSNQNIRTKRGAYKKSFKRLNSFINDTNRTNTSRTNTSNVELVIQIVANLSDRFSNDLSIIYMLLEIDLILSYHHHFDSFSFNPSVILGLLPRVSSPLCDLYMVSEGTRATSARGKSEKCEKSEKSVNGENGTGEASPSGEHTLAPKEHQPKDQPKQRINTMGYHGEEIKTWLLIPNRHVIKIMHFLINILLIEESKFKKQNKKYGYSVDDNGTIIDINNTSNEVLKNGFEHNRMFFDVHWNFFIFMYPSVPYIKKLISLAFEKHFCFYSPRVLYPLLFELLVDVKRSFRIVISILKALNIMCILLHNHMMKKHLRLHSRLHYNYLVLPNISNVISVLFMYCTHSDFVVSFLSLQLISILRSFTQGKKIISVQSFTYFELLLSFVRLRNQVVACNGVAAPLTGDSLYSRRILKHIIALTRGEKKRPLRQVAAAKRVQYYRSLIKMSYREMAKRISNRVLNVSLNVRGGGRRKSWRRKIRAITRHYFNVDLDTLVPRQDGSGMDVTTASVIPANVITPFSLDMGGLMGTNVQGNGEASTFPAALESMSCRFTRILRLMQTIFSSYVKVEIDRIYNYHSYVTTFFYSLVELVRLIKSNHEFENTLMYLSVLNLLCVIIKQFSEKYANKMITIFFKLNEEVPVNEEENLFLTLYMNFSTIYRSHFFNLYKEKCTTPYMKNCIECIQLMRADYLSSKRTNENQLDLNNFILLSNKYNTDVSREKNIRRFLHYLKKYQTVYRARLLQLGVCSEGVTHHHGKAERGNNDVKRNPSAAGERSIDGAQNNGVQSTTLQVNNQDDLKKRLYQCNEVVRKSYQLLEDKLGSYILQNDISFPINKQFHQDVTAYYIQSILHKNNLYRVLFLLNNIYHSDVANRKSSAFSIFGKSSNVINSENIRSTLILTMGKCLRKIPSSKVRDLSIMRDVYMNEKIFVIYIKNVYVPLVRYCIALANAMYGKDDTVLNEEHIVREVLSNKQKYVDARYKDEIKSNALVRRDILSGFEKEGRGSSSPYKLSPNMDGNVQTLEGTPTANRPHTAKGAEDIWKRLLNEKINLLTFQLLVDPIICSLYEEKETTLQANLLRAVKMVSKKIKCITAPGREEAHRDNSTNGRGENFATPPPYAVTNTLDMPTQRCSIQDVCNHYLKENVNDIPFYSCLYIYKYIIIHWALYYLDNFNDQTLPISNITFTGVGKFALYFKQDKSIITNKSEHQVREDLKKNRSNEEWKKYNMEEMDLEKEQHIIDRIDKWGKMMNWECKETYIEASDKVIYNDYFSDLVKERGSKNESKQGETTPGYSTLSEPHLDIQNDTYTNLKNALKSIYYCLVVREPMQFQSAFIIVHVLTNLLLKIVLNEKKQIYRKWHESASPTKDANELVRNEHVDMNDSVVKLDASHMQSNQLREKHKKKGANISKRKRKKKKAKKKTEKGHNEGHINVPLRANQWDKKTLHANSETFRNLRKYEGDALSCLNFITSIIVKAALHINSFPLKFKIIKYLQDTCVATNIAEVKFLSFRIICKIVINAARVRSPNGRRGRMVPLGQVPHDGAPHEEAAQTSHLKACRSSEKKNNYTDEVKGDKSKQKGNGIEATYRGGKEHLNDHDEKNLSSCNSSNIDKYFNLIFSSSGNISYGNFVDANDESGGTPNLYEGNHQSGRDSEKSAHGGEPDAQNDSSERYLDSVSNAEGNAIKETTHEGVGGKILQQRGGTVVRDEHSEAGNLNDHTGSNKGSDSSIMYDPSDGDNSPCVDPSKGKTRGKSLSEGAVDNIPHMDDRGSLQEQNSEARNEAKSERNYMCECIGLLIPYVKDPERIISYLSVCSVCALLAKLQRGRILSNSHFVYFFFNRIEVILDVLFNSKTNRPRGRKAKRGVQGERANWEGQLDGDINNTLDEDPTNQPSSCAAYCDEHPTEETFRDEGEGINEKTCGTDGEDEVAEMTCQGAEVKKEGLNGRHLRQPHQQQQHHRRCSPPVIPRLSYKNIRSNMCTVELHNKFHFKVGQRIKEINLGTYQTRFIKRLGELINKERTEINLYKVISDVISQVLSSQEKKSYVNCLISCIHNKNRQVAMSGLNLLMYHTWTEPISHQDIDIIMNRVLNEVHYYTKVSVVNAQGQSLPSGSFSKAPTPRGTDDPNNTLEAYRNMCKAQQKVKGSTDDRSNEQCDTRSNDQHDKRSKEPNILERALRIILLLCKKHPYVVVNKLCTLKSKYSYEHVYFIYMICNNKTLLHKTMDYLFYLMNSLDTLKLTKNLSNILSLVFHFLKFRNGYIRDYTRRYFIELFIIMFYVLGVKQLGHMSGVVGGTTHASSGKEDKKTFLPSRLHDKQHTFDEEAQLGENVTERGQEDKTEVAKGADAPELTEHICEADQREDTSMGGAEGVQVRSGVTGQSDANGAPTRSRSSYDANSQDATRPREDSDDTFENMINGSPFFLRRNSILRSRDVKKVSKREFNKRIYQNYTCSISVNNTLNCLRIIKELLKLNKKKKILKRIEEGKVEKLLYYKHSFENGLIELVHIFLSSLGGGISRRSITKESSVYEDPYKRGHYRKVFNFLEIFLKSKNLNYVIISLVTLSQLLLCMRIEPENLKLVEPIINVLYHVNCTHKKNDVVTKYLHLCFTNLFIIFKDIRKYQFEMGSEPIPLLIKEEYTINILNSLFVNLDSTDRNIVKVTLKAFKEACKYARAAWPSPLCASYINILTTPAVVLPYLNSSEPAEKILMCGILREIFRTLRWERLRKGGSGSPTHEDNTHKKELSSTTTETAGLQKKHVYEIATYLMIHLVDKRKNVSTNVWVALKELLRWKFSHHVNETLLYFDRKLFLPSGSEVDDRVSRINTQREHIKGEGEKVTTGGADYEYFAKGCSWDQKNGSRGEISIGVLSGVPEDRSTGGHINHVEKVHSQNVAPYSRNTTGERLKEGKKNKRHSANSAANKSDEESDMSQAYSSSDIKNDKINAYYYKLLVEICIPLIICTDTKVSLKKNLFIELNSYLYSAELDSNEEENNSLLNVKNESERLHQIFFTNLKMNLNNINSVYRAYIILLSSRIYLGTNIWNANIPISDDIEKMISEYEVKSTKSRAEHVLFGDLRNYMHTRKRRERIERRERKKNQKKKQKDASGEDAMQKSITSVLTDSILSTLSGTFNYSYDGAFFNSLSASGSVGPEYNQRGKDSITAGAKRDTHNCSRTESKHQAIQTVKTTGDCSAPPNENSSSGADYADDADVRKGEQPTKGPSSPQGRVTSTHNIAAREDGKDVCAIGPNGGPTCDDRQGEQLKWEAPLEDAHGTPLQREFPSLEYKRSRSFDPGESLSNENYANFISSSDEGEELYVGAALGKDAGDDASDKDASVKGVAPPAELLNYMPGDRNVKQFLRRKFAKIALLNQKYNFVDNFKTVLNLKLETSLLQWIEVLKFLKEDPPEFVLCKEIKGAHLSDFFEPALICALAVIKFVSLSLDCKKLHRVTFKSMKREAQTTGDAQNLHVNVVGGGEEVSQSYLQDHMEETYFIQLLSICTKLEALCSSISKQLCAFLQEERTPEHLPIIRALATLSILKPSP</sequence>
<evidence type="ECO:0000256" key="1">
    <source>
        <dbReference type="SAM" id="MobiDB-lite"/>
    </source>
</evidence>
<feature type="compositionally biased region" description="Basic and acidic residues" evidence="1">
    <location>
        <begin position="2544"/>
        <end position="2556"/>
    </location>
</feature>
<feature type="region of interest" description="Disordered" evidence="1">
    <location>
        <begin position="330"/>
        <end position="366"/>
    </location>
</feature>